<dbReference type="Proteomes" id="UP001566132">
    <property type="component" value="Unassembled WGS sequence"/>
</dbReference>
<proteinExistence type="predicted"/>
<name>A0ABD1EKX3_HYPHA</name>
<dbReference type="EMBL" id="JBDJPC010000007">
    <property type="protein sequence ID" value="KAL1493907.1"/>
    <property type="molecule type" value="Genomic_DNA"/>
</dbReference>
<sequence>MADAISDCLFLEPHEELIFEDKEHEDLCSLSHPPAIDEDDSGMRRTKKPMQIQVLLKIETLH</sequence>
<keyword evidence="2" id="KW-1185">Reference proteome</keyword>
<comment type="caution">
    <text evidence="1">The sequence shown here is derived from an EMBL/GenBank/DDBJ whole genome shotgun (WGS) entry which is preliminary data.</text>
</comment>
<accession>A0ABD1EKX3</accession>
<reference evidence="1 2" key="1">
    <citation type="submission" date="2024-05" db="EMBL/GenBank/DDBJ databases">
        <title>Genetic variation in Jamaican populations of the coffee berry borer (Hypothenemus hampei).</title>
        <authorList>
            <person name="Errbii M."/>
            <person name="Myrie A."/>
        </authorList>
    </citation>
    <scope>NUCLEOTIDE SEQUENCE [LARGE SCALE GENOMIC DNA]</scope>
    <source>
        <strain evidence="1">JA-Hopewell-2020-01-JO</strain>
        <tissue evidence="1">Whole body</tissue>
    </source>
</reference>
<organism evidence="1 2">
    <name type="scientific">Hypothenemus hampei</name>
    <name type="common">Coffee berry borer</name>
    <dbReference type="NCBI Taxonomy" id="57062"/>
    <lineage>
        <taxon>Eukaryota</taxon>
        <taxon>Metazoa</taxon>
        <taxon>Ecdysozoa</taxon>
        <taxon>Arthropoda</taxon>
        <taxon>Hexapoda</taxon>
        <taxon>Insecta</taxon>
        <taxon>Pterygota</taxon>
        <taxon>Neoptera</taxon>
        <taxon>Endopterygota</taxon>
        <taxon>Coleoptera</taxon>
        <taxon>Polyphaga</taxon>
        <taxon>Cucujiformia</taxon>
        <taxon>Curculionidae</taxon>
        <taxon>Scolytinae</taxon>
        <taxon>Hypothenemus</taxon>
    </lineage>
</organism>
<evidence type="ECO:0000313" key="1">
    <source>
        <dbReference type="EMBL" id="KAL1493907.1"/>
    </source>
</evidence>
<evidence type="ECO:0000313" key="2">
    <source>
        <dbReference type="Proteomes" id="UP001566132"/>
    </source>
</evidence>
<gene>
    <name evidence="1" type="ORF">ABEB36_009588</name>
</gene>
<dbReference type="AlphaFoldDB" id="A0ABD1EKX3"/>
<protein>
    <submittedName>
        <fullName evidence="1">Uncharacterized protein</fullName>
    </submittedName>
</protein>